<dbReference type="Pfam" id="PF06240">
    <property type="entry name" value="COXG"/>
    <property type="match status" value="1"/>
</dbReference>
<dbReference type="SUPFAM" id="SSF55961">
    <property type="entry name" value="Bet v1-like"/>
    <property type="match status" value="1"/>
</dbReference>
<dbReference type="AlphaFoldDB" id="A0A1H8PAP8"/>
<accession>A0A1H8PAP8</accession>
<dbReference type="RefSeq" id="WP_093116356.1">
    <property type="nucleotide sequence ID" value="NZ_FODS01000004.1"/>
</dbReference>
<dbReference type="Proteomes" id="UP000198893">
    <property type="component" value="Unassembled WGS sequence"/>
</dbReference>
<evidence type="ECO:0008006" key="3">
    <source>
        <dbReference type="Google" id="ProtNLM"/>
    </source>
</evidence>
<evidence type="ECO:0000313" key="2">
    <source>
        <dbReference type="Proteomes" id="UP000198893"/>
    </source>
</evidence>
<sequence length="151" mass="16087">MQLEDELSIEAPPGVVRTMLLDPDVLRRCIPGCEELERTSDTDYTAKVVLKVGPVKARFSGDVSVIQDEVTGQIHLTGKGSGGVAGFAKGSADVLLHRDAADSTRLTYVAQVDVGGRLAQLGNRLLNSTARNLTIAFFDAFIQEIADSVSA</sequence>
<dbReference type="CDD" id="cd05018">
    <property type="entry name" value="CoxG"/>
    <property type="match status" value="1"/>
</dbReference>
<keyword evidence="2" id="KW-1185">Reference proteome</keyword>
<reference evidence="1 2" key="1">
    <citation type="submission" date="2016-10" db="EMBL/GenBank/DDBJ databases">
        <authorList>
            <person name="de Groot N.N."/>
        </authorList>
    </citation>
    <scope>NUCLEOTIDE SEQUENCE [LARGE SCALE GENOMIC DNA]</scope>
    <source>
        <strain evidence="1 2">DSM 27842</strain>
    </source>
</reference>
<protein>
    <recommendedName>
        <fullName evidence="3">Carbon monoxide dehydrogenase subunit G</fullName>
    </recommendedName>
</protein>
<dbReference type="OrthoDB" id="9787428at2"/>
<dbReference type="PANTHER" id="PTHR38588">
    <property type="entry name" value="BLL0334 PROTEIN"/>
    <property type="match status" value="1"/>
</dbReference>
<name>A0A1H8PAP8_9RHOB</name>
<dbReference type="InterPro" id="IPR010419">
    <property type="entry name" value="CO_DH_gsu"/>
</dbReference>
<dbReference type="InterPro" id="IPR023393">
    <property type="entry name" value="START-like_dom_sf"/>
</dbReference>
<gene>
    <name evidence="1" type="ORF">SAMN04490248_104212</name>
</gene>
<dbReference type="STRING" id="569882.SAMN04490248_104212"/>
<dbReference type="Gene3D" id="3.30.530.20">
    <property type="match status" value="1"/>
</dbReference>
<evidence type="ECO:0000313" key="1">
    <source>
        <dbReference type="EMBL" id="SEO39002.1"/>
    </source>
</evidence>
<dbReference type="PANTHER" id="PTHR38588:SF1">
    <property type="entry name" value="BLL0334 PROTEIN"/>
    <property type="match status" value="1"/>
</dbReference>
<organism evidence="1 2">
    <name type="scientific">Salinihabitans flavidus</name>
    <dbReference type="NCBI Taxonomy" id="569882"/>
    <lineage>
        <taxon>Bacteria</taxon>
        <taxon>Pseudomonadati</taxon>
        <taxon>Pseudomonadota</taxon>
        <taxon>Alphaproteobacteria</taxon>
        <taxon>Rhodobacterales</taxon>
        <taxon>Roseobacteraceae</taxon>
        <taxon>Salinihabitans</taxon>
    </lineage>
</organism>
<proteinExistence type="predicted"/>
<dbReference type="EMBL" id="FODS01000004">
    <property type="protein sequence ID" value="SEO39002.1"/>
    <property type="molecule type" value="Genomic_DNA"/>
</dbReference>